<sequence>MPMIATQPQEVLANQKNIKPGELVFVGGIAAIAALLFIFFLAWGWLKHYLKKLSRSGSPPGSPEPPQVIVNGVDPAVLEVFPIIVFSYHDDDNKIDDPECAVCLNFFKDNEVLRLLPSCMHGFHLHCIELWLQSHSTCPLCRRNVVVMKDELARTHTFLRDHTSEPSVVARQSLELPELCDKDKAVLVSASSSK</sequence>
<reference evidence="2" key="1">
    <citation type="journal article" date="2024" name="Proc. Natl. Acad. Sci. U.S.A.">
        <title>Extraordinary preservation of gene collinearity over three hundred million years revealed in homosporous lycophytes.</title>
        <authorList>
            <person name="Li C."/>
            <person name="Wickell D."/>
            <person name="Kuo L.Y."/>
            <person name="Chen X."/>
            <person name="Nie B."/>
            <person name="Liao X."/>
            <person name="Peng D."/>
            <person name="Ji J."/>
            <person name="Jenkins J."/>
            <person name="Williams M."/>
            <person name="Shu S."/>
            <person name="Plott C."/>
            <person name="Barry K."/>
            <person name="Rajasekar S."/>
            <person name="Grimwood J."/>
            <person name="Han X."/>
            <person name="Sun S."/>
            <person name="Hou Z."/>
            <person name="He W."/>
            <person name="Dai G."/>
            <person name="Sun C."/>
            <person name="Schmutz J."/>
            <person name="Leebens-Mack J.H."/>
            <person name="Li F.W."/>
            <person name="Wang L."/>
        </authorList>
    </citation>
    <scope>NUCLEOTIDE SEQUENCE [LARGE SCALE GENOMIC DNA]</scope>
    <source>
        <strain evidence="2">cv. PW_Plant_1</strain>
    </source>
</reference>
<dbReference type="EMBL" id="CM055097">
    <property type="protein sequence ID" value="KAJ7553361.1"/>
    <property type="molecule type" value="Genomic_DNA"/>
</dbReference>
<comment type="caution">
    <text evidence="1">The sequence shown here is derived from an EMBL/GenBank/DDBJ whole genome shotgun (WGS) entry which is preliminary data.</text>
</comment>
<gene>
    <name evidence="1" type="ORF">O6H91_06G095200</name>
</gene>
<organism evidence="1 2">
    <name type="scientific">Diphasiastrum complanatum</name>
    <name type="common">Issler's clubmoss</name>
    <name type="synonym">Lycopodium complanatum</name>
    <dbReference type="NCBI Taxonomy" id="34168"/>
    <lineage>
        <taxon>Eukaryota</taxon>
        <taxon>Viridiplantae</taxon>
        <taxon>Streptophyta</taxon>
        <taxon>Embryophyta</taxon>
        <taxon>Tracheophyta</taxon>
        <taxon>Lycopodiopsida</taxon>
        <taxon>Lycopodiales</taxon>
        <taxon>Lycopodiaceae</taxon>
        <taxon>Lycopodioideae</taxon>
        <taxon>Diphasiastrum</taxon>
    </lineage>
</organism>
<evidence type="ECO:0000313" key="2">
    <source>
        <dbReference type="Proteomes" id="UP001162992"/>
    </source>
</evidence>
<name>A0ACC2DGD6_DIPCM</name>
<keyword evidence="2" id="KW-1185">Reference proteome</keyword>
<evidence type="ECO:0000313" key="1">
    <source>
        <dbReference type="EMBL" id="KAJ7553361.1"/>
    </source>
</evidence>
<accession>A0ACC2DGD6</accession>
<protein>
    <submittedName>
        <fullName evidence="1">Uncharacterized protein</fullName>
    </submittedName>
</protein>
<proteinExistence type="predicted"/>
<dbReference type="Proteomes" id="UP001162992">
    <property type="component" value="Chromosome 6"/>
</dbReference>